<name>A0A1F7WTF2_9BACT</name>
<protein>
    <submittedName>
        <fullName evidence="1">Uncharacterized protein</fullName>
    </submittedName>
</protein>
<dbReference type="STRING" id="1817813.A2008_12180"/>
<dbReference type="PANTHER" id="PTHR30595:SF6">
    <property type="entry name" value="SCHLAFEN ALBA-2 DOMAIN-CONTAINING PROTEIN"/>
    <property type="match status" value="1"/>
</dbReference>
<evidence type="ECO:0000313" key="1">
    <source>
        <dbReference type="EMBL" id="OGM06074.1"/>
    </source>
</evidence>
<dbReference type="AlphaFoldDB" id="A0A1F7WTF2"/>
<dbReference type="InterPro" id="IPR036388">
    <property type="entry name" value="WH-like_DNA-bd_sf"/>
</dbReference>
<sequence>MLRNPNIANILQRIKYIEKMGTGINRMQNSMKEAGMKPIRFEFGGFVTAVFERAAEAFEENGGINGGINPILEYIKINPGLRLPAISQGLEMPDKTVEKKIKALKQEGKIEYRGSKKTGGYYAK</sequence>
<accession>A0A1F7WTF2</accession>
<dbReference type="Gene3D" id="1.10.10.10">
    <property type="entry name" value="Winged helix-like DNA-binding domain superfamily/Winged helix DNA-binding domain"/>
    <property type="match status" value="1"/>
</dbReference>
<evidence type="ECO:0000313" key="2">
    <source>
        <dbReference type="Proteomes" id="UP000178735"/>
    </source>
</evidence>
<dbReference type="SUPFAM" id="SSF46785">
    <property type="entry name" value="Winged helix' DNA-binding domain"/>
    <property type="match status" value="1"/>
</dbReference>
<dbReference type="Pfam" id="PF13749">
    <property type="entry name" value="HATPase_c_4"/>
    <property type="match status" value="1"/>
</dbReference>
<reference evidence="1 2" key="1">
    <citation type="journal article" date="2016" name="Nat. Commun.">
        <title>Thousands of microbial genomes shed light on interconnected biogeochemical processes in an aquifer system.</title>
        <authorList>
            <person name="Anantharaman K."/>
            <person name="Brown C.T."/>
            <person name="Hug L.A."/>
            <person name="Sharon I."/>
            <person name="Castelle C.J."/>
            <person name="Probst A.J."/>
            <person name="Thomas B.C."/>
            <person name="Singh A."/>
            <person name="Wilkins M.J."/>
            <person name="Karaoz U."/>
            <person name="Brodie E.L."/>
            <person name="Williams K.H."/>
            <person name="Hubbard S.S."/>
            <person name="Banfield J.F."/>
        </authorList>
    </citation>
    <scope>NUCLEOTIDE SEQUENCE [LARGE SCALE GENOMIC DNA]</scope>
</reference>
<gene>
    <name evidence="1" type="ORF">A2008_12180</name>
</gene>
<organism evidence="1 2">
    <name type="scientific">Candidatus Wallbacteria bacterium GWC2_49_35</name>
    <dbReference type="NCBI Taxonomy" id="1817813"/>
    <lineage>
        <taxon>Bacteria</taxon>
        <taxon>Candidatus Walliibacteriota</taxon>
    </lineage>
</organism>
<dbReference type="InterPro" id="IPR036390">
    <property type="entry name" value="WH_DNA-bd_sf"/>
</dbReference>
<dbReference type="EMBL" id="MGFH01000081">
    <property type="protein sequence ID" value="OGM06074.1"/>
    <property type="molecule type" value="Genomic_DNA"/>
</dbReference>
<dbReference type="Gene3D" id="3.30.565.60">
    <property type="match status" value="1"/>
</dbReference>
<proteinExistence type="predicted"/>
<comment type="caution">
    <text evidence="1">The sequence shown here is derived from an EMBL/GenBank/DDBJ whole genome shotgun (WGS) entry which is preliminary data.</text>
</comment>
<dbReference type="PANTHER" id="PTHR30595">
    <property type="entry name" value="GLPR-RELATED TRANSCRIPTIONAL REPRESSOR"/>
    <property type="match status" value="1"/>
</dbReference>
<dbReference type="InterPro" id="IPR038475">
    <property type="entry name" value="RecG_C_sf"/>
</dbReference>
<dbReference type="Proteomes" id="UP000178735">
    <property type="component" value="Unassembled WGS sequence"/>
</dbReference>